<organism evidence="1 2">
    <name type="scientific">Sphagnum jensenii</name>
    <dbReference type="NCBI Taxonomy" id="128206"/>
    <lineage>
        <taxon>Eukaryota</taxon>
        <taxon>Viridiplantae</taxon>
        <taxon>Streptophyta</taxon>
        <taxon>Embryophyta</taxon>
        <taxon>Bryophyta</taxon>
        <taxon>Sphagnophytina</taxon>
        <taxon>Sphagnopsida</taxon>
        <taxon>Sphagnales</taxon>
        <taxon>Sphagnaceae</taxon>
        <taxon>Sphagnum</taxon>
    </lineage>
</organism>
<sequence length="185" mass="19821">MRVERSSSGTSLSWRRQERVLCMEVTVGESNEGGNEEVAAGEAPASAVAAAPEVGGECHGVASAGTTKSSKMSRKQLGLLARKQKDCTRDASEALAARSAAEPWQKKKLGKDDVAPSIRTGQVDRFVYKSYSLLCNRRASSLPIGKGHAAAYKMCIGEYWDVEGHNKMGTTYSSSKSVSISTTRE</sequence>
<name>A0ABP0WB55_9BRYO</name>
<gene>
    <name evidence="1" type="ORF">CSSPJE1EN1_LOCUS9545</name>
</gene>
<evidence type="ECO:0000313" key="2">
    <source>
        <dbReference type="Proteomes" id="UP001497444"/>
    </source>
</evidence>
<dbReference type="EMBL" id="OZ020111">
    <property type="protein sequence ID" value="CAK9264067.1"/>
    <property type="molecule type" value="Genomic_DNA"/>
</dbReference>
<dbReference type="Proteomes" id="UP001497444">
    <property type="component" value="Chromosome 16"/>
</dbReference>
<proteinExistence type="predicted"/>
<evidence type="ECO:0000313" key="1">
    <source>
        <dbReference type="EMBL" id="CAK9264067.1"/>
    </source>
</evidence>
<accession>A0ABP0WB55</accession>
<reference evidence="1" key="1">
    <citation type="submission" date="2024-02" db="EMBL/GenBank/DDBJ databases">
        <authorList>
            <consortium name="ELIXIR-Norway"/>
            <consortium name="Elixir Norway"/>
        </authorList>
    </citation>
    <scope>NUCLEOTIDE SEQUENCE</scope>
</reference>
<keyword evidence="2" id="KW-1185">Reference proteome</keyword>
<protein>
    <submittedName>
        <fullName evidence="1">Uncharacterized protein</fullName>
    </submittedName>
</protein>